<name>A0ABD0L4N0_9CAEN</name>
<dbReference type="Proteomes" id="UP001519460">
    <property type="component" value="Unassembled WGS sequence"/>
</dbReference>
<proteinExistence type="predicted"/>
<sequence>MTNTVERKSVDATILFAVLHVCFMGGGGCGECLTSTSPTRPKQSERLSRFSPLDFMCHLWKREVMVGG</sequence>
<reference evidence="1 2" key="1">
    <citation type="journal article" date="2023" name="Sci. Data">
        <title>Genome assembly of the Korean intertidal mud-creeper Batillaria attramentaria.</title>
        <authorList>
            <person name="Patra A.K."/>
            <person name="Ho P.T."/>
            <person name="Jun S."/>
            <person name="Lee S.J."/>
            <person name="Kim Y."/>
            <person name="Won Y.J."/>
        </authorList>
    </citation>
    <scope>NUCLEOTIDE SEQUENCE [LARGE SCALE GENOMIC DNA]</scope>
    <source>
        <strain evidence="1">Wonlab-2016</strain>
    </source>
</reference>
<evidence type="ECO:0000313" key="1">
    <source>
        <dbReference type="EMBL" id="KAK7494263.1"/>
    </source>
</evidence>
<protein>
    <recommendedName>
        <fullName evidence="3">Secreted protein</fullName>
    </recommendedName>
</protein>
<dbReference type="EMBL" id="JACVVK020000085">
    <property type="protein sequence ID" value="KAK7494263.1"/>
    <property type="molecule type" value="Genomic_DNA"/>
</dbReference>
<dbReference type="PROSITE" id="PS51257">
    <property type="entry name" value="PROKAR_LIPOPROTEIN"/>
    <property type="match status" value="1"/>
</dbReference>
<accession>A0ABD0L4N0</accession>
<organism evidence="1 2">
    <name type="scientific">Batillaria attramentaria</name>
    <dbReference type="NCBI Taxonomy" id="370345"/>
    <lineage>
        <taxon>Eukaryota</taxon>
        <taxon>Metazoa</taxon>
        <taxon>Spiralia</taxon>
        <taxon>Lophotrochozoa</taxon>
        <taxon>Mollusca</taxon>
        <taxon>Gastropoda</taxon>
        <taxon>Caenogastropoda</taxon>
        <taxon>Sorbeoconcha</taxon>
        <taxon>Cerithioidea</taxon>
        <taxon>Batillariidae</taxon>
        <taxon>Batillaria</taxon>
    </lineage>
</organism>
<dbReference type="AlphaFoldDB" id="A0ABD0L4N0"/>
<gene>
    <name evidence="1" type="ORF">BaRGS_00014545</name>
</gene>
<comment type="caution">
    <text evidence="1">The sequence shown here is derived from an EMBL/GenBank/DDBJ whole genome shotgun (WGS) entry which is preliminary data.</text>
</comment>
<keyword evidence="2" id="KW-1185">Reference proteome</keyword>
<evidence type="ECO:0000313" key="2">
    <source>
        <dbReference type="Proteomes" id="UP001519460"/>
    </source>
</evidence>
<evidence type="ECO:0008006" key="3">
    <source>
        <dbReference type="Google" id="ProtNLM"/>
    </source>
</evidence>